<name>A0A428JY34_9FLAO</name>
<dbReference type="Proteomes" id="UP000270620">
    <property type="component" value="Unassembled WGS sequence"/>
</dbReference>
<dbReference type="InterPro" id="IPR046230">
    <property type="entry name" value="DUF6263"/>
</dbReference>
<sequence>MKKILLALLLGVTIVGTAQEKVLLRLNYEKGQQYTMDMNMAQVMGVGVMTNDMHIQMKYNITSVSGNTYESSAKITKMAMEMNQSGMSISYDSTKNEDELSETGKMMKSKMDPMLSATIMTKGDDLGNILETTVDPSDIEGAEDFAKQSNNVVYPKEAVGVGDTWTKTTTDGAMNFNFTYKVKSISLKNVLIDISGNVTGAAEGDITGAMDIDRESGMPIESKINMTMTVQGQDATTNMVAKITKG</sequence>
<reference evidence="1 2" key="1">
    <citation type="submission" date="2018-12" db="EMBL/GenBank/DDBJ databases">
        <title>Mangrovimonas spongiae sp. nov., a novel member of the genus Mangrovimonas isolated from marine sponge.</title>
        <authorList>
            <person name="Zhuang L."/>
            <person name="Luo L."/>
        </authorList>
    </citation>
    <scope>NUCLEOTIDE SEQUENCE [LARGE SCALE GENOMIC DNA]</scope>
    <source>
        <strain evidence="1 2">HN-E26</strain>
    </source>
</reference>
<gene>
    <name evidence="1" type="ORF">EJA19_08895</name>
</gene>
<keyword evidence="2" id="KW-1185">Reference proteome</keyword>
<dbReference type="Pfam" id="PF19777">
    <property type="entry name" value="DUF6263"/>
    <property type="match status" value="1"/>
</dbReference>
<organism evidence="1 2">
    <name type="scientific">Mangrovimonas spongiae</name>
    <dbReference type="NCBI Taxonomy" id="2494697"/>
    <lineage>
        <taxon>Bacteria</taxon>
        <taxon>Pseudomonadati</taxon>
        <taxon>Bacteroidota</taxon>
        <taxon>Flavobacteriia</taxon>
        <taxon>Flavobacteriales</taxon>
        <taxon>Flavobacteriaceae</taxon>
        <taxon>Mangrovimonas</taxon>
    </lineage>
</organism>
<dbReference type="AlphaFoldDB" id="A0A428JY34"/>
<evidence type="ECO:0000313" key="1">
    <source>
        <dbReference type="EMBL" id="RSK39048.1"/>
    </source>
</evidence>
<accession>A0A428JY34</accession>
<protein>
    <submittedName>
        <fullName evidence="1">Uncharacterized protein</fullName>
    </submittedName>
</protein>
<comment type="caution">
    <text evidence="1">The sequence shown here is derived from an EMBL/GenBank/DDBJ whole genome shotgun (WGS) entry which is preliminary data.</text>
</comment>
<proteinExistence type="predicted"/>
<dbReference type="EMBL" id="RWBG01000004">
    <property type="protein sequence ID" value="RSK39048.1"/>
    <property type="molecule type" value="Genomic_DNA"/>
</dbReference>
<dbReference type="RefSeq" id="WP_125468023.1">
    <property type="nucleotide sequence ID" value="NZ_RWBG01000004.1"/>
</dbReference>
<evidence type="ECO:0000313" key="2">
    <source>
        <dbReference type="Proteomes" id="UP000270620"/>
    </source>
</evidence>
<dbReference type="OrthoDB" id="1199105at2"/>